<evidence type="ECO:0000313" key="3">
    <source>
        <dbReference type="Proteomes" id="UP000324133"/>
    </source>
</evidence>
<dbReference type="PANTHER" id="PTHR38743">
    <property type="entry name" value="SIMILAR TO GLYOXYLASE I FAMILY PROTEIN"/>
    <property type="match status" value="1"/>
</dbReference>
<dbReference type="Proteomes" id="UP000324133">
    <property type="component" value="Unassembled WGS sequence"/>
</dbReference>
<gene>
    <name evidence="2" type="ORF">FOA19_11630</name>
</gene>
<keyword evidence="3" id="KW-1185">Reference proteome</keyword>
<protein>
    <submittedName>
        <fullName evidence="2">DUF2185 domain-containing protein</fullName>
    </submittedName>
</protein>
<organism evidence="2 3">
    <name type="scientific">Rufibacter hautae</name>
    <dbReference type="NCBI Taxonomy" id="2595005"/>
    <lineage>
        <taxon>Bacteria</taxon>
        <taxon>Pseudomonadati</taxon>
        <taxon>Bacteroidota</taxon>
        <taxon>Cytophagia</taxon>
        <taxon>Cytophagales</taxon>
        <taxon>Hymenobacteraceae</taxon>
        <taxon>Rufibacter</taxon>
    </lineage>
</organism>
<evidence type="ECO:0000259" key="1">
    <source>
        <dbReference type="Pfam" id="PF09951"/>
    </source>
</evidence>
<dbReference type="PANTHER" id="PTHR38743:SF2">
    <property type="entry name" value="DUF2185 DOMAIN-CONTAINING PROTEIN"/>
    <property type="match status" value="1"/>
</dbReference>
<dbReference type="InterPro" id="IPR018689">
    <property type="entry name" value="Imm33_dom"/>
</dbReference>
<dbReference type="Pfam" id="PF09951">
    <property type="entry name" value="Imm33"/>
    <property type="match status" value="1"/>
</dbReference>
<dbReference type="AlphaFoldDB" id="A0A5B6TBT0"/>
<proteinExistence type="predicted"/>
<dbReference type="OrthoDB" id="4827574at2"/>
<comment type="caution">
    <text evidence="2">The sequence shown here is derived from an EMBL/GenBank/DDBJ whole genome shotgun (WGS) entry which is preliminary data.</text>
</comment>
<dbReference type="EMBL" id="VKKY01000002">
    <property type="protein sequence ID" value="KAA3437927.1"/>
    <property type="molecule type" value="Genomic_DNA"/>
</dbReference>
<dbReference type="RefSeq" id="WP_149090990.1">
    <property type="nucleotide sequence ID" value="NZ_VKKY01000002.1"/>
</dbReference>
<sequence length="111" mass="12772">MKEKKFKLEGGQIKQLITPMGGCIASDKITVEGLPVVFMYREEPDFEHDCGWRFYSGTETQEYVDDANNLAIYDVNTIANYDPSIIPYLEMEEGTELERVEGTNYFKVVEE</sequence>
<feature type="domain" description="Immunity protein Imm33" evidence="1">
    <location>
        <begin position="23"/>
        <end position="108"/>
    </location>
</feature>
<evidence type="ECO:0000313" key="2">
    <source>
        <dbReference type="EMBL" id="KAA3437927.1"/>
    </source>
</evidence>
<accession>A0A5B6TBT0</accession>
<name>A0A5B6TBT0_9BACT</name>
<reference evidence="2 3" key="1">
    <citation type="submission" date="2019-07" db="EMBL/GenBank/DDBJ databases">
        <title>Rufibacter sp. nov., isolated from lake sediment.</title>
        <authorList>
            <person name="Qu J.-H."/>
        </authorList>
    </citation>
    <scope>NUCLEOTIDE SEQUENCE [LARGE SCALE GENOMIC DNA]</scope>
    <source>
        <strain evidence="2 3">NBS58-1</strain>
    </source>
</reference>